<feature type="region of interest" description="Disordered" evidence="6">
    <location>
        <begin position="603"/>
        <end position="622"/>
    </location>
</feature>
<evidence type="ECO:0000256" key="1">
    <source>
        <dbReference type="ARBA" id="ARBA00005234"/>
    </source>
</evidence>
<feature type="region of interest" description="Disordered" evidence="6">
    <location>
        <begin position="771"/>
        <end position="818"/>
    </location>
</feature>
<comment type="similarity">
    <text evidence="1">Belongs to the peptidase C48 family.</text>
</comment>
<dbReference type="InterPro" id="IPR038765">
    <property type="entry name" value="Papain-like_cys_pep_sf"/>
</dbReference>
<accession>A0ABQ9IM96</accession>
<keyword evidence="9" id="KW-1185">Reference proteome</keyword>
<feature type="compositionally biased region" description="Acidic residues" evidence="6">
    <location>
        <begin position="723"/>
        <end position="745"/>
    </location>
</feature>
<feature type="compositionally biased region" description="Acidic residues" evidence="6">
    <location>
        <begin position="567"/>
        <end position="577"/>
    </location>
</feature>
<feature type="domain" description="Ubiquitin-like protease family profile" evidence="7">
    <location>
        <begin position="211"/>
        <end position="486"/>
    </location>
</feature>
<proteinExistence type="inferred from homology"/>
<feature type="compositionally biased region" description="Polar residues" evidence="6">
    <location>
        <begin position="749"/>
        <end position="758"/>
    </location>
</feature>
<evidence type="ECO:0000256" key="6">
    <source>
        <dbReference type="SAM" id="MobiDB-lite"/>
    </source>
</evidence>
<dbReference type="PANTHER" id="PTHR46896">
    <property type="entry name" value="SENTRIN-SPECIFIC PROTEASE"/>
    <property type="match status" value="1"/>
</dbReference>
<feature type="region of interest" description="Disordered" evidence="6">
    <location>
        <begin position="550"/>
        <end position="577"/>
    </location>
</feature>
<name>A0ABQ9IM96_9NEOP</name>
<keyword evidence="4" id="KW-0833">Ubl conjugation pathway</keyword>
<dbReference type="Proteomes" id="UP001159363">
    <property type="component" value="Chromosome 1"/>
</dbReference>
<feature type="compositionally biased region" description="Acidic residues" evidence="6">
    <location>
        <begin position="550"/>
        <end position="560"/>
    </location>
</feature>
<feature type="region of interest" description="Disordered" evidence="6">
    <location>
        <begin position="685"/>
        <end position="758"/>
    </location>
</feature>
<protein>
    <recommendedName>
        <fullName evidence="7">Ubiquitin-like protease family profile domain-containing protein</fullName>
    </recommendedName>
</protein>
<dbReference type="EMBL" id="JARBHB010000001">
    <property type="protein sequence ID" value="KAJ8897828.1"/>
    <property type="molecule type" value="Genomic_DNA"/>
</dbReference>
<reference evidence="8 9" key="1">
    <citation type="submission" date="2023-02" db="EMBL/GenBank/DDBJ databases">
        <title>LHISI_Scaffold_Assembly.</title>
        <authorList>
            <person name="Stuart O.P."/>
            <person name="Cleave R."/>
            <person name="Magrath M.J.L."/>
            <person name="Mikheyev A.S."/>
        </authorList>
    </citation>
    <scope>NUCLEOTIDE SEQUENCE [LARGE SCALE GENOMIC DNA]</scope>
    <source>
        <strain evidence="8">Daus_M_001</strain>
        <tissue evidence="8">Leg muscle</tissue>
    </source>
</reference>
<evidence type="ECO:0000256" key="2">
    <source>
        <dbReference type="ARBA" id="ARBA00022553"/>
    </source>
</evidence>
<keyword evidence="2" id="KW-0597">Phosphoprotein</keyword>
<organism evidence="8 9">
    <name type="scientific">Dryococelus australis</name>
    <dbReference type="NCBI Taxonomy" id="614101"/>
    <lineage>
        <taxon>Eukaryota</taxon>
        <taxon>Metazoa</taxon>
        <taxon>Ecdysozoa</taxon>
        <taxon>Arthropoda</taxon>
        <taxon>Hexapoda</taxon>
        <taxon>Insecta</taxon>
        <taxon>Pterygota</taxon>
        <taxon>Neoptera</taxon>
        <taxon>Polyneoptera</taxon>
        <taxon>Phasmatodea</taxon>
        <taxon>Verophasmatodea</taxon>
        <taxon>Anareolatae</taxon>
        <taxon>Phasmatidae</taxon>
        <taxon>Eurycanthinae</taxon>
        <taxon>Dryococelus</taxon>
    </lineage>
</organism>
<dbReference type="PANTHER" id="PTHR46896:SF3">
    <property type="entry name" value="FI06413P-RELATED"/>
    <property type="match status" value="1"/>
</dbReference>
<comment type="caution">
    <text evidence="8">The sequence shown here is derived from an EMBL/GenBank/DDBJ whole genome shotgun (WGS) entry which is preliminary data.</text>
</comment>
<gene>
    <name evidence="8" type="ORF">PR048_003181</name>
</gene>
<feature type="compositionally biased region" description="Acidic residues" evidence="6">
    <location>
        <begin position="604"/>
        <end position="622"/>
    </location>
</feature>
<evidence type="ECO:0000313" key="8">
    <source>
        <dbReference type="EMBL" id="KAJ8897828.1"/>
    </source>
</evidence>
<dbReference type="SUPFAM" id="SSF54001">
    <property type="entry name" value="Cysteine proteinases"/>
    <property type="match status" value="1"/>
</dbReference>
<dbReference type="Gene3D" id="3.30.310.130">
    <property type="entry name" value="Ubiquitin-related"/>
    <property type="match status" value="1"/>
</dbReference>
<keyword evidence="5" id="KW-0378">Hydrolase</keyword>
<evidence type="ECO:0000256" key="4">
    <source>
        <dbReference type="ARBA" id="ARBA00022786"/>
    </source>
</evidence>
<dbReference type="InterPro" id="IPR003653">
    <property type="entry name" value="Peptidase_C48_C"/>
</dbReference>
<keyword evidence="3" id="KW-0645">Protease</keyword>
<dbReference type="InterPro" id="IPR051947">
    <property type="entry name" value="Sentrin-specific_protease"/>
</dbReference>
<dbReference type="Pfam" id="PF02902">
    <property type="entry name" value="Peptidase_C48"/>
    <property type="match status" value="1"/>
</dbReference>
<evidence type="ECO:0000313" key="9">
    <source>
        <dbReference type="Proteomes" id="UP001159363"/>
    </source>
</evidence>
<dbReference type="Gene3D" id="1.10.418.20">
    <property type="match status" value="1"/>
</dbReference>
<evidence type="ECO:0000256" key="5">
    <source>
        <dbReference type="ARBA" id="ARBA00022801"/>
    </source>
</evidence>
<sequence length="837" mass="95637">MVTTIASQEVKPDYHEEFSSDNSTFFSLSCQTVKIGSFASEPRNVVITSTGIKIFMQETVGTFQIEISNISEISYHFSPEFSIIFIYCQPSFNEKALLQLLQDVEDSGIDSSTEETGLVTLCLYEIDSESKILFREMFSSLVCKELTHFEASKLYFGPSQVELKDDMTLAKKSTSKHSHIRKNEKETSRSKIPGTLKTILVYPPPPAPGGIAINTGDYACLEVDQFLNDIIIDFYLNYLMISVLSEYDQSRTFVFSTFFYKRLISPTSYAFESDPNLSPAEKRHRRVKSWTKNVNLFEKDFIVIPINKDLHWFLAIICFPGLTGCVKMFDNSPVEIERKPTQRMSIKRDTITIHDDEQSTIQDEAESEDEEIIDELFASETGAAALLEDAVQSEVKIQSSNINDNPKELRETIKQPCILLFDSLLGENRRRVIATLREYLTVEHKVKLCKERVFTKDTIIGSCPKVPQQNNFTDCGLYLLQYAESFFSSPITDYHIPIQSLEDWFPEEIVNHKRQDICMILHKLMEENNVDFDELDLPQLLFYQSPAENEMLDDDTDDSEEGKQDSECEDGFENDTDFDESEIFETELCKTLGASEIYKRKLDEDEDFSDEDDLSDVSEDEALTEEGLCGRERLVEEGEILEEGELHLQGFDEDCEIREDGEVCGDEFEDVYLEDEELCTDTAVHEEEEFESEPLQDGVVYNGGEFENSECGDSSHFPGGTDFPEDEFDEDDVDEDDFDDFEETANEILDSNKSVFNKNNGVVPWKYVKSSSIPNQQCVTRSSSNIPVQRSNHAPKSWTSPRNKRSNASATSSVSYRFSQPESFQVFETPQKKVKKK</sequence>
<evidence type="ECO:0000256" key="3">
    <source>
        <dbReference type="ARBA" id="ARBA00022670"/>
    </source>
</evidence>
<evidence type="ECO:0000259" key="7">
    <source>
        <dbReference type="PROSITE" id="PS50600"/>
    </source>
</evidence>
<dbReference type="PROSITE" id="PS50600">
    <property type="entry name" value="ULP_PROTEASE"/>
    <property type="match status" value="1"/>
</dbReference>